<sequence length="738" mass="85056">MCSISAFNSRMPHFNGSYKKLSHAQKEWIRCPRCITKNLKPINMGKNEKGATMLWWICENYMTCNFPLDMSAEVYNVEQTSQQAQDELYPLPRIPKLAPKFHYMYPITFRESEPRSPSVASLRNSSSSGTGSTSSVEHFDCSSLSNPSLVSEIEEQSTSDQKKSIRTRSEYDSTVPSTSKTATTEYDLIEDDMERDLLESERKKNPIRTVRRKNIKTKSWKKLIDEIADDEHISSEILNMEESKLVENMRKVLAEMMSCRKPVNFSLKARASTFRIDDIEQALRICPFDVDWQEARKKMFDSVDATGAKRIAMKYAKSGPDLLAAMGVNFEVSESRRDELVRKRAEALQKRVERVLYSLAHPEPNDSESAVKRRKIDESNEQTTAIKIAESARARILDKMKRKRSAPPEFVAPVLQEKVQYEQQVQPLSTYEDDPLALNLDGLYDDFNREINDDNVFNKPHYDYYEEPTQEREPPALHLDRNSLNMDYEVCRKIWEGQVPVEFTLQTDDNLEQVPYYSMLPRCSYFPVVLQKVLNFFSIDYDGKLEYDKIWLESNGTPMKLHLPIGVLHDLVHASESVWQIAIRTSAMPIGYVPLNKEGLECVFMQSIKEADYLKKKGQTTSQMRKEDQFLLWNSLVTAHFNDFWSINKKFMDTTDKDFEHIPIRVYVRDKPFKQALLKSHDSEGGLRTIGDAVSQILGPDDKRLLVTHGITLPIETPIIFAAKNLAYPDNFVHIAVS</sequence>
<dbReference type="GO" id="GO:0005776">
    <property type="term" value="C:autophagosome"/>
    <property type="evidence" value="ECO:0007669"/>
    <property type="project" value="TreeGrafter"/>
</dbReference>
<dbReference type="Pfam" id="PF04106">
    <property type="entry name" value="ATG5_UblB"/>
    <property type="match status" value="1"/>
</dbReference>
<comment type="subunit">
    <text evidence="6">Conjugated with atg-12.</text>
</comment>
<dbReference type="Pfam" id="PF20638">
    <property type="entry name" value="ATG5_UblA"/>
    <property type="match status" value="1"/>
</dbReference>
<comment type="caution">
    <text evidence="11">The sequence shown here is derived from an EMBL/GenBank/DDBJ whole genome shotgun (WGS) entry which is preliminary data.</text>
</comment>
<dbReference type="GO" id="GO:0000422">
    <property type="term" value="P:autophagy of mitochondrion"/>
    <property type="evidence" value="ECO:0007669"/>
    <property type="project" value="TreeGrafter"/>
</dbReference>
<dbReference type="Gene3D" id="1.10.246.190">
    <property type="entry name" value="Autophagy protein Apg5, helix rich domain"/>
    <property type="match status" value="1"/>
</dbReference>
<dbReference type="PANTHER" id="PTHR13040:SF2">
    <property type="entry name" value="AUTOPHAGY PROTEIN 5"/>
    <property type="match status" value="1"/>
</dbReference>
<feature type="compositionally biased region" description="Low complexity" evidence="7">
    <location>
        <begin position="125"/>
        <end position="135"/>
    </location>
</feature>
<dbReference type="PANTHER" id="PTHR13040">
    <property type="entry name" value="AUTOPHAGY PROTEIN 5"/>
    <property type="match status" value="1"/>
</dbReference>
<keyword evidence="6" id="KW-0472">Membrane</keyword>
<dbReference type="Gene3D" id="3.10.20.90">
    <property type="entry name" value="Phosphatidylinositol 3-kinase Catalytic Subunit, Chain A, domain 1"/>
    <property type="match status" value="1"/>
</dbReference>
<dbReference type="Proteomes" id="UP000494206">
    <property type="component" value="Unassembled WGS sequence"/>
</dbReference>
<accession>A0A8S1F2C8</accession>
<evidence type="ECO:0000259" key="10">
    <source>
        <dbReference type="Pfam" id="PF20638"/>
    </source>
</evidence>
<dbReference type="InterPro" id="IPR042527">
    <property type="entry name" value="Atg5_UblA_dom_sf"/>
</dbReference>
<keyword evidence="5 6" id="KW-0072">Autophagy</keyword>
<evidence type="ECO:0000313" key="12">
    <source>
        <dbReference type="Proteomes" id="UP000494206"/>
    </source>
</evidence>
<dbReference type="GO" id="GO:0044233">
    <property type="term" value="C:mitochondria-associated endoplasmic reticulum membrane contact site"/>
    <property type="evidence" value="ECO:0007669"/>
    <property type="project" value="TreeGrafter"/>
</dbReference>
<protein>
    <recommendedName>
        <fullName evidence="6">Autophagy protein 5</fullName>
    </recommendedName>
</protein>
<feature type="domain" description="Autophagy protein ATG5 alpha-helical bundle region" evidence="9">
    <location>
        <begin position="601"/>
        <end position="653"/>
    </location>
</feature>
<dbReference type="EMBL" id="CADEPM010000006">
    <property type="protein sequence ID" value="CAB3407943.1"/>
    <property type="molecule type" value="Genomic_DNA"/>
</dbReference>
<dbReference type="InterPro" id="IPR048318">
    <property type="entry name" value="ATG5_UblB"/>
</dbReference>
<feature type="region of interest" description="Disordered" evidence="7">
    <location>
        <begin position="114"/>
        <end position="183"/>
    </location>
</feature>
<dbReference type="InterPro" id="IPR048939">
    <property type="entry name" value="ATG5_UblA"/>
</dbReference>
<organism evidence="11 12">
    <name type="scientific">Caenorhabditis bovis</name>
    <dbReference type="NCBI Taxonomy" id="2654633"/>
    <lineage>
        <taxon>Eukaryota</taxon>
        <taxon>Metazoa</taxon>
        <taxon>Ecdysozoa</taxon>
        <taxon>Nematoda</taxon>
        <taxon>Chromadorea</taxon>
        <taxon>Rhabditida</taxon>
        <taxon>Rhabditina</taxon>
        <taxon>Rhabditomorpha</taxon>
        <taxon>Rhabditoidea</taxon>
        <taxon>Rhabditidae</taxon>
        <taxon>Peloderinae</taxon>
        <taxon>Caenorhabditis</taxon>
    </lineage>
</organism>
<keyword evidence="3 6" id="KW-1017">Isopeptide bond</keyword>
<dbReference type="InterPro" id="IPR042526">
    <property type="entry name" value="Atg5_HR"/>
</dbReference>
<comment type="similarity">
    <text evidence="2 6">Belongs to the ATG5 family.</text>
</comment>
<feature type="domain" description="Autophagy protein ATG5 UblB" evidence="8">
    <location>
        <begin position="661"/>
        <end position="737"/>
    </location>
</feature>
<proteinExistence type="inferred from homology"/>
<keyword evidence="12" id="KW-1185">Reference proteome</keyword>
<reference evidence="11 12" key="1">
    <citation type="submission" date="2020-04" db="EMBL/GenBank/DDBJ databases">
        <authorList>
            <person name="Laetsch R D."/>
            <person name="Stevens L."/>
            <person name="Kumar S."/>
            <person name="Blaxter L. M."/>
        </authorList>
    </citation>
    <scope>NUCLEOTIDE SEQUENCE [LARGE SCALE GENOMIC DNA]</scope>
</reference>
<feature type="domain" description="Autophagy protein ATG5 UblA" evidence="10">
    <location>
        <begin position="494"/>
        <end position="584"/>
    </location>
</feature>
<dbReference type="GO" id="GO:0034045">
    <property type="term" value="C:phagophore assembly site membrane"/>
    <property type="evidence" value="ECO:0007669"/>
    <property type="project" value="UniProtKB-SubCell"/>
</dbReference>
<dbReference type="GO" id="GO:0061908">
    <property type="term" value="C:phagophore"/>
    <property type="evidence" value="ECO:0007669"/>
    <property type="project" value="TreeGrafter"/>
</dbReference>
<evidence type="ECO:0000256" key="6">
    <source>
        <dbReference type="RuleBase" id="RU361202"/>
    </source>
</evidence>
<keyword evidence="4 6" id="KW-0832">Ubl conjugation</keyword>
<dbReference type="GO" id="GO:0006995">
    <property type="term" value="P:cellular response to nitrogen starvation"/>
    <property type="evidence" value="ECO:0007669"/>
    <property type="project" value="TreeGrafter"/>
</dbReference>
<evidence type="ECO:0000256" key="2">
    <source>
        <dbReference type="ARBA" id="ARBA00006910"/>
    </source>
</evidence>
<dbReference type="OrthoDB" id="272162at2759"/>
<feature type="compositionally biased region" description="Polar residues" evidence="7">
    <location>
        <begin position="172"/>
        <end position="183"/>
    </location>
</feature>
<evidence type="ECO:0000259" key="9">
    <source>
        <dbReference type="Pfam" id="PF20637"/>
    </source>
</evidence>
<dbReference type="InterPro" id="IPR007239">
    <property type="entry name" value="Atg5"/>
</dbReference>
<evidence type="ECO:0000259" key="8">
    <source>
        <dbReference type="Pfam" id="PF04106"/>
    </source>
</evidence>
<evidence type="ECO:0000256" key="4">
    <source>
        <dbReference type="ARBA" id="ARBA00022843"/>
    </source>
</evidence>
<evidence type="ECO:0000256" key="1">
    <source>
        <dbReference type="ARBA" id="ARBA00004623"/>
    </source>
</evidence>
<evidence type="ECO:0000256" key="5">
    <source>
        <dbReference type="ARBA" id="ARBA00023006"/>
    </source>
</evidence>
<dbReference type="InterPro" id="IPR048940">
    <property type="entry name" value="ATG5_HBR"/>
</dbReference>
<dbReference type="Pfam" id="PF20637">
    <property type="entry name" value="ATG5_HBR"/>
    <property type="match status" value="1"/>
</dbReference>
<dbReference type="GO" id="GO:0034274">
    <property type="term" value="C:Atg12-Atg5-Atg16 complex"/>
    <property type="evidence" value="ECO:0007669"/>
    <property type="project" value="TreeGrafter"/>
</dbReference>
<dbReference type="GO" id="GO:0007033">
    <property type="term" value="P:vacuole organization"/>
    <property type="evidence" value="ECO:0007669"/>
    <property type="project" value="UniProtKB-ARBA"/>
</dbReference>
<evidence type="ECO:0000256" key="7">
    <source>
        <dbReference type="SAM" id="MobiDB-lite"/>
    </source>
</evidence>
<dbReference type="Gene3D" id="3.10.20.620">
    <property type="match status" value="1"/>
</dbReference>
<feature type="compositionally biased region" description="Basic and acidic residues" evidence="7">
    <location>
        <begin position="160"/>
        <end position="171"/>
    </location>
</feature>
<comment type="function">
    <text evidence="6">Involved in autophagic vesicle formation.</text>
</comment>
<dbReference type="AlphaFoldDB" id="A0A8S1F2C8"/>
<evidence type="ECO:0000313" key="11">
    <source>
        <dbReference type="EMBL" id="CAB3407943.1"/>
    </source>
</evidence>
<name>A0A8S1F2C8_9PELO</name>
<comment type="subcellular location">
    <subcellularLocation>
        <location evidence="1 6">Preautophagosomal structure membrane</location>
        <topology evidence="1 6">Peripheral membrane protein</topology>
    </subcellularLocation>
</comment>
<dbReference type="GO" id="GO:0019776">
    <property type="term" value="F:Atg8-family ligase activity"/>
    <property type="evidence" value="ECO:0007669"/>
    <property type="project" value="TreeGrafter"/>
</dbReference>
<gene>
    <name evidence="11" type="ORF">CBOVIS_LOCUS9790</name>
</gene>
<evidence type="ECO:0000256" key="3">
    <source>
        <dbReference type="ARBA" id="ARBA00022499"/>
    </source>
</evidence>
<dbReference type="GO" id="GO:0034727">
    <property type="term" value="P:piecemeal microautophagy of the nucleus"/>
    <property type="evidence" value="ECO:0007669"/>
    <property type="project" value="TreeGrafter"/>
</dbReference>